<protein>
    <submittedName>
        <fullName evidence="2">Glycosyltransferase family 2 protein</fullName>
    </submittedName>
</protein>
<dbReference type="RefSeq" id="WP_117688592.1">
    <property type="nucleotide sequence ID" value="NZ_QSQN01000039.1"/>
</dbReference>
<comment type="caution">
    <text evidence="2">The sequence shown here is derived from an EMBL/GenBank/DDBJ whole genome shotgun (WGS) entry which is preliminary data.</text>
</comment>
<feature type="domain" description="Glycosyltransferase 2-like" evidence="1">
    <location>
        <begin position="5"/>
        <end position="112"/>
    </location>
</feature>
<dbReference type="AlphaFoldDB" id="A0A3E4LJ26"/>
<accession>A0A3E4LJ26</accession>
<dbReference type="Proteomes" id="UP000260793">
    <property type="component" value="Unassembled WGS sequence"/>
</dbReference>
<evidence type="ECO:0000259" key="1">
    <source>
        <dbReference type="Pfam" id="PF00535"/>
    </source>
</evidence>
<dbReference type="CDD" id="cd00761">
    <property type="entry name" value="Glyco_tranf_GTA_type"/>
    <property type="match status" value="1"/>
</dbReference>
<evidence type="ECO:0000313" key="2">
    <source>
        <dbReference type="EMBL" id="RGK37418.1"/>
    </source>
</evidence>
<dbReference type="GO" id="GO:0016740">
    <property type="term" value="F:transferase activity"/>
    <property type="evidence" value="ECO:0007669"/>
    <property type="project" value="UniProtKB-KW"/>
</dbReference>
<proteinExistence type="predicted"/>
<organism evidence="2 3">
    <name type="scientific">[Ruminococcus] lactaris</name>
    <dbReference type="NCBI Taxonomy" id="46228"/>
    <lineage>
        <taxon>Bacteria</taxon>
        <taxon>Bacillati</taxon>
        <taxon>Bacillota</taxon>
        <taxon>Clostridia</taxon>
        <taxon>Lachnospirales</taxon>
        <taxon>Lachnospiraceae</taxon>
        <taxon>Mediterraneibacter</taxon>
    </lineage>
</organism>
<dbReference type="Pfam" id="PF00535">
    <property type="entry name" value="Glycos_transf_2"/>
    <property type="match status" value="1"/>
</dbReference>
<gene>
    <name evidence="2" type="ORF">DXD17_12410</name>
</gene>
<dbReference type="InterPro" id="IPR029044">
    <property type="entry name" value="Nucleotide-diphossugar_trans"/>
</dbReference>
<evidence type="ECO:0000313" key="3">
    <source>
        <dbReference type="Proteomes" id="UP000260793"/>
    </source>
</evidence>
<dbReference type="PANTHER" id="PTHR22916">
    <property type="entry name" value="GLYCOSYLTRANSFERASE"/>
    <property type="match status" value="1"/>
</dbReference>
<reference evidence="2 3" key="1">
    <citation type="submission" date="2018-08" db="EMBL/GenBank/DDBJ databases">
        <title>A genome reference for cultivated species of the human gut microbiota.</title>
        <authorList>
            <person name="Zou Y."/>
            <person name="Xue W."/>
            <person name="Luo G."/>
        </authorList>
    </citation>
    <scope>NUCLEOTIDE SEQUENCE [LARGE SCALE GENOMIC DNA]</scope>
    <source>
        <strain evidence="2 3">TF11-7</strain>
    </source>
</reference>
<sequence>MPTLTVFTLTYNRAYCLSKCYESLIRQTSKDFEWLVIDDGSTDNTKELVESWRKEKKISIRYIYKKNGGMHTGYNTAYDNIFTELAVSIDSDDYMTDYAVEKIVSFWEKNKAPQYAGIVGLDIFPNGNVIGTELPKQKSCKIYDLYNRLGVKGDKKQVYRPELIRPFKSPEYDGEKLFPTCYKYFMVDLDYDMLILNEPLCVVEYMPDGFTKNIIKSYKNNLNNYIFYRKFIMSYPNATKKHQYRFAVHYVAECLLAGRKNIIKESPKKVMTLLVYPVGILLYFYLKVKG</sequence>
<name>A0A3E4LJ26_9FIRM</name>
<keyword evidence="2" id="KW-0808">Transferase</keyword>
<dbReference type="Gene3D" id="3.90.550.10">
    <property type="entry name" value="Spore Coat Polysaccharide Biosynthesis Protein SpsA, Chain A"/>
    <property type="match status" value="1"/>
</dbReference>
<dbReference type="SUPFAM" id="SSF53448">
    <property type="entry name" value="Nucleotide-diphospho-sugar transferases"/>
    <property type="match status" value="1"/>
</dbReference>
<dbReference type="InterPro" id="IPR001173">
    <property type="entry name" value="Glyco_trans_2-like"/>
</dbReference>
<dbReference type="EMBL" id="QSQN01000039">
    <property type="protein sequence ID" value="RGK37418.1"/>
    <property type="molecule type" value="Genomic_DNA"/>
</dbReference>